<dbReference type="EMBL" id="BDGX01000009">
    <property type="protein sequence ID" value="GAV48406.1"/>
    <property type="molecule type" value="Genomic_DNA"/>
</dbReference>
<dbReference type="Gene3D" id="3.40.50.920">
    <property type="match status" value="1"/>
</dbReference>
<comment type="caution">
    <text evidence="16">The sequence shown here is derived from an EMBL/GenBank/DDBJ whole genome shotgun (WGS) entry which is preliminary data.</text>
</comment>
<accession>A0A1Q2ZY71</accession>
<feature type="binding site" evidence="13">
    <location>
        <position position="161"/>
    </location>
    <ligand>
        <name>Mg(2+)</name>
        <dbReference type="ChEBI" id="CHEBI:18420"/>
    </ligand>
</feature>
<evidence type="ECO:0000256" key="10">
    <source>
        <dbReference type="PIRSR" id="PIRSR605478-1"/>
    </source>
</evidence>
<feature type="active site" description="Proton donor" evidence="10">
    <location>
        <position position="422"/>
    </location>
</feature>
<feature type="binding site" evidence="12">
    <location>
        <position position="191"/>
    </location>
    <ligand>
        <name>thiamine diphosphate</name>
        <dbReference type="ChEBI" id="CHEBI:58937"/>
    </ligand>
</feature>
<feature type="binding site" evidence="13">
    <location>
        <position position="193"/>
    </location>
    <ligand>
        <name>Mg(2+)</name>
        <dbReference type="ChEBI" id="CHEBI:18420"/>
    </ligand>
</feature>
<comment type="catalytic activity">
    <reaction evidence="9">
        <text>D-sedoheptulose 7-phosphate + D-glyceraldehyde 3-phosphate = aldehydo-D-ribose 5-phosphate + D-xylulose 5-phosphate</text>
        <dbReference type="Rhea" id="RHEA:10508"/>
        <dbReference type="ChEBI" id="CHEBI:57483"/>
        <dbReference type="ChEBI" id="CHEBI:57737"/>
        <dbReference type="ChEBI" id="CHEBI:58273"/>
        <dbReference type="ChEBI" id="CHEBI:59776"/>
        <dbReference type="EC" id="2.2.1.1"/>
    </reaction>
</comment>
<dbReference type="Proteomes" id="UP000187013">
    <property type="component" value="Unassembled WGS sequence"/>
</dbReference>
<dbReference type="SMART" id="SM00861">
    <property type="entry name" value="Transket_pyr"/>
    <property type="match status" value="1"/>
</dbReference>
<evidence type="ECO:0000256" key="8">
    <source>
        <dbReference type="ARBA" id="ARBA00023052"/>
    </source>
</evidence>
<dbReference type="InterPro" id="IPR033247">
    <property type="entry name" value="Transketolase_fam"/>
</dbReference>
<dbReference type="CDD" id="cd02012">
    <property type="entry name" value="TPP_TK"/>
    <property type="match status" value="1"/>
</dbReference>
<evidence type="ECO:0000313" key="17">
    <source>
        <dbReference type="Proteomes" id="UP000187013"/>
    </source>
</evidence>
<dbReference type="SUPFAM" id="SSF52518">
    <property type="entry name" value="Thiamin diphosphate-binding fold (THDP-binding)"/>
    <property type="match status" value="2"/>
</dbReference>
<feature type="site" description="Important for catalytic activity" evidence="14">
    <location>
        <position position="267"/>
    </location>
</feature>
<dbReference type="FunFam" id="3.40.50.970:FF:000004">
    <property type="entry name" value="Transketolase"/>
    <property type="match status" value="1"/>
</dbReference>
<feature type="binding site" evidence="11">
    <location>
        <position position="267"/>
    </location>
    <ligand>
        <name>substrate</name>
    </ligand>
</feature>
<dbReference type="GO" id="GO:0006098">
    <property type="term" value="P:pentose-phosphate shunt"/>
    <property type="evidence" value="ECO:0007669"/>
    <property type="project" value="TreeGrafter"/>
</dbReference>
<feature type="binding site" evidence="12">
    <location>
        <position position="162"/>
    </location>
    <ligand>
        <name>thiamine diphosphate</name>
        <dbReference type="ChEBI" id="CHEBI:58937"/>
    </ligand>
</feature>
<evidence type="ECO:0000313" key="16">
    <source>
        <dbReference type="EMBL" id="GAV48406.1"/>
    </source>
</evidence>
<comment type="similarity">
    <text evidence="2">Belongs to the transketolase family.</text>
</comment>
<dbReference type="InterPro" id="IPR005478">
    <property type="entry name" value="Transketolase_bac-like"/>
</dbReference>
<dbReference type="GO" id="GO:0005634">
    <property type="term" value="C:nucleus"/>
    <property type="evidence" value="ECO:0007669"/>
    <property type="project" value="TreeGrafter"/>
</dbReference>
<keyword evidence="6 13" id="KW-0479">Metal-binding</keyword>
<dbReference type="InterPro" id="IPR020826">
    <property type="entry name" value="Transketolase_BS"/>
</dbReference>
<feature type="binding site" evidence="12">
    <location>
        <position position="72"/>
    </location>
    <ligand>
        <name>thiamine diphosphate</name>
        <dbReference type="ChEBI" id="CHEBI:58937"/>
    </ligand>
</feature>
<dbReference type="AlphaFoldDB" id="A0A1Q2ZY71"/>
<evidence type="ECO:0000256" key="2">
    <source>
        <dbReference type="ARBA" id="ARBA00007131"/>
    </source>
</evidence>
<dbReference type="EC" id="2.2.1.1" evidence="4"/>
<feature type="binding site" evidence="11">
    <location>
        <position position="532"/>
    </location>
    <ligand>
        <name>substrate</name>
    </ligand>
</feature>
<protein>
    <recommendedName>
        <fullName evidence="4">transketolase</fullName>
        <ecNumber evidence="4">2.2.1.1</ecNumber>
    </recommendedName>
</protein>
<comment type="subunit">
    <text evidence="3">Homodimer.</text>
</comment>
<keyword evidence="5" id="KW-0808">Transferase</keyword>
<dbReference type="NCBIfam" id="TIGR00232">
    <property type="entry name" value="tktlase_bact"/>
    <property type="match status" value="1"/>
</dbReference>
<feature type="binding site" evidence="13">
    <location>
        <position position="191"/>
    </location>
    <ligand>
        <name>Mg(2+)</name>
        <dbReference type="ChEBI" id="CHEBI:18420"/>
    </ligand>
</feature>
<reference evidence="16 17" key="1">
    <citation type="submission" date="2016-08" db="EMBL/GenBank/DDBJ databases">
        <title>Draft genome sequence of allopolyploid Zygosaccharomyces rouxii.</title>
        <authorList>
            <person name="Watanabe J."/>
            <person name="Uehara K."/>
            <person name="Mogi Y."/>
            <person name="Tsukioka Y."/>
        </authorList>
    </citation>
    <scope>NUCLEOTIDE SEQUENCE [LARGE SCALE GENOMIC DNA]</scope>
    <source>
        <strain evidence="16 17">NBRC 110957</strain>
    </source>
</reference>
<dbReference type="PROSITE" id="PS00802">
    <property type="entry name" value="TRANSKETOLASE_2"/>
    <property type="match status" value="1"/>
</dbReference>
<dbReference type="FunFam" id="3.40.50.920:FF:000003">
    <property type="entry name" value="Transketolase"/>
    <property type="match status" value="1"/>
</dbReference>
<evidence type="ECO:0000256" key="12">
    <source>
        <dbReference type="PIRSR" id="PIRSR605478-3"/>
    </source>
</evidence>
<feature type="binding site" evidence="11">
    <location>
        <position position="33"/>
    </location>
    <ligand>
        <name>substrate</name>
    </ligand>
</feature>
<comment type="cofactor">
    <cofactor evidence="13">
        <name>Mg(2+)</name>
        <dbReference type="ChEBI" id="CHEBI:18420"/>
    </cofactor>
    <text evidence="13">Binds 1 Mg(2+) ion per subunit. Can also utilize other divalent metal cations, such as Ca(2+), Mn(2+) and Co(2+).</text>
</comment>
<evidence type="ECO:0000256" key="4">
    <source>
        <dbReference type="ARBA" id="ARBA00013152"/>
    </source>
</evidence>
<feature type="binding site" evidence="12">
    <location>
        <position position="449"/>
    </location>
    <ligand>
        <name>thiamine diphosphate</name>
        <dbReference type="ChEBI" id="CHEBI:58937"/>
    </ligand>
</feature>
<dbReference type="OrthoDB" id="10267175at2759"/>
<feature type="binding site" evidence="11">
    <location>
        <position position="485"/>
    </location>
    <ligand>
        <name>substrate</name>
    </ligand>
</feature>
<dbReference type="GO" id="GO:0046872">
    <property type="term" value="F:metal ion binding"/>
    <property type="evidence" value="ECO:0007669"/>
    <property type="project" value="UniProtKB-KW"/>
</dbReference>
<comment type="cofactor">
    <cofactor evidence="12">
        <name>thiamine diphosphate</name>
        <dbReference type="ChEBI" id="CHEBI:58937"/>
    </cofactor>
    <text evidence="12">Binds 1 thiamine pyrophosphate per subunit. During the reaction, the substrate forms a covalent intermediate with the cofactor.</text>
</comment>
<dbReference type="Pfam" id="PF00456">
    <property type="entry name" value="Transketolase_N"/>
    <property type="match status" value="1"/>
</dbReference>
<dbReference type="InterPro" id="IPR009014">
    <property type="entry name" value="Transketo_C/PFOR_II"/>
</dbReference>
<keyword evidence="8 12" id="KW-0786">Thiamine pyrophosphate</keyword>
<sequence length="691" mass="75329">MVAPHEFSKIDDLAIRTLKLLAVDQPCNSNSGHPGAPLALAPAAHALLKATNINPKNPDWINRDRFVLSNGHACALLYALLHLVGNDYFRIEDLKQFRKLNSRTPGHPEFHLSGVEVTTGPLGQGIANAVGMAIAQKNFAATYNKPGFTISDNHTFVFAGDGCLQEGISSEASSLAGHLQLGNLIMVYDNNSITIDGSTNLSFTEDTKKRYEAYGWEVIDLDGDSESPELLLGAIEQAKKTTDKPTMIRLTTIIGHGSLNQGTHGVHGAPLKADDLAQLKEKLGFDPKQSFVVPQEVYDFYRKTVAEPGIEANEKWDKLFAEYQKKYPEEGKALVRRLSGELPADWDKTLPAFTPKDKAVATRKLSEGVIEQVYNALPELIGGSADLTPSNLTRWVEAEDFQPPSSGLGSYKGRYIRYGIREHGMAAILNGISAWGANYKPYGGTFLNFVSYASGAVRLSALSGHPVIYVATHDSIGVGEDGPTHQPIETLAHFRALPNMHVWRPADGNEVSGAYKNAIESKHTPAILALSRQNLPQLEGSCRVKTQKGAYVLQDVEKPDVVLIATGSEVSLIVESAKVLAAKGIKARIVSAPCLDLFDEQSEEYRVSVLPDGVPIMSVEVASTVGWERYAHQSFGINRFGVSAPCPDAYKYFDFVPEGVASRAEKTVAFYKGKTLYTPVRRAFESPSIEF</sequence>
<dbReference type="InterPro" id="IPR055152">
    <property type="entry name" value="Transketolase-like_C_2"/>
</dbReference>
<dbReference type="CDD" id="cd07033">
    <property type="entry name" value="TPP_PYR_DXS_TK_like"/>
    <property type="match status" value="1"/>
</dbReference>
<dbReference type="Pfam" id="PF22613">
    <property type="entry name" value="Transketolase_C_1"/>
    <property type="match status" value="1"/>
</dbReference>
<dbReference type="FunFam" id="3.40.50.970:FF:000003">
    <property type="entry name" value="Transketolase"/>
    <property type="match status" value="1"/>
</dbReference>
<dbReference type="SUPFAM" id="SSF52922">
    <property type="entry name" value="TK C-terminal domain-like"/>
    <property type="match status" value="1"/>
</dbReference>
<dbReference type="Gene3D" id="3.40.50.970">
    <property type="match status" value="2"/>
</dbReference>
<dbReference type="InterPro" id="IPR005475">
    <property type="entry name" value="Transketolase-like_Pyr-bd"/>
</dbReference>
<feature type="site" description="Important for catalytic activity" evidence="14">
    <location>
        <position position="33"/>
    </location>
</feature>
<dbReference type="PANTHER" id="PTHR43522:SF2">
    <property type="entry name" value="TRANSKETOLASE 1-RELATED"/>
    <property type="match status" value="1"/>
</dbReference>
<dbReference type="GO" id="GO:0005829">
    <property type="term" value="C:cytosol"/>
    <property type="evidence" value="ECO:0007669"/>
    <property type="project" value="TreeGrafter"/>
</dbReference>
<dbReference type="PANTHER" id="PTHR43522">
    <property type="entry name" value="TRANSKETOLASE"/>
    <property type="match status" value="1"/>
</dbReference>
<keyword evidence="7 13" id="KW-0460">Magnesium</keyword>
<evidence type="ECO:0000256" key="14">
    <source>
        <dbReference type="PIRSR" id="PIRSR605478-5"/>
    </source>
</evidence>
<feature type="binding site" evidence="11">
    <location>
        <position position="363"/>
    </location>
    <ligand>
        <name>substrate</name>
    </ligand>
</feature>
<comment type="cofactor">
    <cofactor evidence="1">
        <name>Co(2+)</name>
        <dbReference type="ChEBI" id="CHEBI:48828"/>
    </cofactor>
</comment>
<evidence type="ECO:0000256" key="3">
    <source>
        <dbReference type="ARBA" id="ARBA00011738"/>
    </source>
</evidence>
<dbReference type="GO" id="GO:0004802">
    <property type="term" value="F:transketolase activity"/>
    <property type="evidence" value="ECO:0007669"/>
    <property type="project" value="UniProtKB-EC"/>
</dbReference>
<evidence type="ECO:0000256" key="9">
    <source>
        <dbReference type="ARBA" id="ARBA00049473"/>
    </source>
</evidence>
<feature type="domain" description="Transketolase-like pyrimidine-binding" evidence="15">
    <location>
        <begin position="360"/>
        <end position="537"/>
    </location>
</feature>
<evidence type="ECO:0000256" key="13">
    <source>
        <dbReference type="PIRSR" id="PIRSR605478-4"/>
    </source>
</evidence>
<gene>
    <name evidence="16" type="ORF">ZYGR_0I07030</name>
</gene>
<dbReference type="Pfam" id="PF02779">
    <property type="entry name" value="Transket_pyr"/>
    <property type="match status" value="1"/>
</dbReference>
<proteinExistence type="inferred from homology"/>
<evidence type="ECO:0000256" key="5">
    <source>
        <dbReference type="ARBA" id="ARBA00022679"/>
    </source>
</evidence>
<feature type="binding site" evidence="11">
    <location>
        <position position="390"/>
    </location>
    <ligand>
        <name>substrate</name>
    </ligand>
</feature>
<name>A0A1Q2ZY71_ZYGRO</name>
<evidence type="ECO:0000256" key="6">
    <source>
        <dbReference type="ARBA" id="ARBA00022723"/>
    </source>
</evidence>
<feature type="binding site" evidence="11">
    <location>
        <position position="481"/>
    </location>
    <ligand>
        <name>substrate</name>
    </ligand>
</feature>
<dbReference type="InterPro" id="IPR005474">
    <property type="entry name" value="Transketolase_N"/>
</dbReference>
<evidence type="ECO:0000256" key="7">
    <source>
        <dbReference type="ARBA" id="ARBA00022842"/>
    </source>
</evidence>
<feature type="binding site" evidence="12">
    <location>
        <begin position="120"/>
        <end position="122"/>
    </location>
    <ligand>
        <name>thiamine diphosphate</name>
        <dbReference type="ChEBI" id="CHEBI:58937"/>
    </ligand>
</feature>
<evidence type="ECO:0000259" key="15">
    <source>
        <dbReference type="SMART" id="SM00861"/>
    </source>
</evidence>
<dbReference type="InterPro" id="IPR029061">
    <property type="entry name" value="THDP-binding"/>
</dbReference>
<feature type="binding site" evidence="11">
    <location>
        <position position="473"/>
    </location>
    <ligand>
        <name>substrate</name>
    </ligand>
</feature>
<feature type="binding site" evidence="12">
    <location>
        <position position="267"/>
    </location>
    <ligand>
        <name>thiamine diphosphate</name>
        <dbReference type="ChEBI" id="CHEBI:58937"/>
    </ligand>
</feature>
<evidence type="ECO:0000256" key="1">
    <source>
        <dbReference type="ARBA" id="ARBA00001941"/>
    </source>
</evidence>
<evidence type="ECO:0000256" key="11">
    <source>
        <dbReference type="PIRSR" id="PIRSR605478-2"/>
    </source>
</evidence>
<organism evidence="16 17">
    <name type="scientific">Zygosaccharomyces rouxii</name>
    <dbReference type="NCBI Taxonomy" id="4956"/>
    <lineage>
        <taxon>Eukaryota</taxon>
        <taxon>Fungi</taxon>
        <taxon>Dikarya</taxon>
        <taxon>Ascomycota</taxon>
        <taxon>Saccharomycotina</taxon>
        <taxon>Saccharomycetes</taxon>
        <taxon>Saccharomycetales</taxon>
        <taxon>Saccharomycetaceae</taxon>
        <taxon>Zygosaccharomyces</taxon>
    </lineage>
</organism>
<dbReference type="eggNOG" id="KOG0523">
    <property type="taxonomic scope" value="Eukaryota"/>
</dbReference>